<keyword evidence="2" id="KW-1185">Reference proteome</keyword>
<dbReference type="KEGG" id="uam:UABAM_05903"/>
<dbReference type="Gene3D" id="3.90.550.10">
    <property type="entry name" value="Spore Coat Polysaccharide Biosynthesis Protein SpsA, Chain A"/>
    <property type="match status" value="1"/>
</dbReference>
<dbReference type="OrthoDB" id="9788272at2"/>
<gene>
    <name evidence="1" type="ORF">UABAM_05903</name>
</gene>
<dbReference type="InterPro" id="IPR016873">
    <property type="entry name" value="Caps_polysacc_synth_BcbE_prd"/>
</dbReference>
<dbReference type="InterPro" id="IPR029044">
    <property type="entry name" value="Nucleotide-diphossugar_trans"/>
</dbReference>
<evidence type="ECO:0008006" key="3">
    <source>
        <dbReference type="Google" id="ProtNLM"/>
    </source>
</evidence>
<organism evidence="1 2">
    <name type="scientific">Uabimicrobium amorphum</name>
    <dbReference type="NCBI Taxonomy" id="2596890"/>
    <lineage>
        <taxon>Bacteria</taxon>
        <taxon>Pseudomonadati</taxon>
        <taxon>Planctomycetota</taxon>
        <taxon>Candidatus Uabimicrobiia</taxon>
        <taxon>Candidatus Uabimicrobiales</taxon>
        <taxon>Candidatus Uabimicrobiaceae</taxon>
        <taxon>Candidatus Uabimicrobium</taxon>
    </lineage>
</organism>
<dbReference type="RefSeq" id="WP_151971508.1">
    <property type="nucleotide sequence ID" value="NZ_AP019860.1"/>
</dbReference>
<dbReference type="AlphaFoldDB" id="A0A5S9IU98"/>
<reference evidence="1 2" key="1">
    <citation type="submission" date="2019-08" db="EMBL/GenBank/DDBJ databases">
        <title>Complete genome sequence of Candidatus Uab amorphum.</title>
        <authorList>
            <person name="Shiratori T."/>
            <person name="Suzuki S."/>
            <person name="Kakizawa Y."/>
            <person name="Ishida K."/>
        </authorList>
    </citation>
    <scope>NUCLEOTIDE SEQUENCE [LARGE SCALE GENOMIC DNA]</scope>
    <source>
        <strain evidence="1 2">SRT547</strain>
    </source>
</reference>
<evidence type="ECO:0000313" key="1">
    <source>
        <dbReference type="EMBL" id="BBM87491.1"/>
    </source>
</evidence>
<dbReference type="PIRSF" id="PIRSF028162">
    <property type="entry name" value="BcbE_prd"/>
    <property type="match status" value="1"/>
</dbReference>
<dbReference type="EMBL" id="AP019860">
    <property type="protein sequence ID" value="BBM87491.1"/>
    <property type="molecule type" value="Genomic_DNA"/>
</dbReference>
<dbReference type="CDD" id="cd04183">
    <property type="entry name" value="GT2_BcE_like"/>
    <property type="match status" value="1"/>
</dbReference>
<dbReference type="Proteomes" id="UP000326354">
    <property type="component" value="Chromosome"/>
</dbReference>
<accession>A0A5S9IU98</accession>
<dbReference type="SUPFAM" id="SSF53448">
    <property type="entry name" value="Nucleotide-diphospho-sugar transferases"/>
    <property type="match status" value="1"/>
</dbReference>
<name>A0A5S9IU98_UABAM</name>
<sequence length="247" mass="27884">MIVIPMAGTSSRFRQAGYEKPKYMLQAKNKSLFAHAISSFSNYYASEKFLFICRDTYNCENFIRAELNSIGLNATNLKICILNSETSGQAETVAIGLKKTTVATSEPITIFNIDTMRPNYKFPKEFRQKNVDGYIEVFCGSGHHWSFVKPVDKSASIGKAIYVTEKNRISDFCSTGLYYFKSVAFYLDLYSTIENVNPTHLQGGERYVAPLYNTAISSGANIYYKLIPKDDVIFFGTPEEYVSFTNS</sequence>
<evidence type="ECO:0000313" key="2">
    <source>
        <dbReference type="Proteomes" id="UP000326354"/>
    </source>
</evidence>
<protein>
    <recommendedName>
        <fullName evidence="3">Capsular biosynthesis protein</fullName>
    </recommendedName>
</protein>
<proteinExistence type="predicted"/>